<sequence>MVGVNGVLSVLGKGVWYSSMWDCGFVPIKVLSELLTIAFLLFQKIHPKLLRSLYHTLISSMASNPDVIGADAGDLELEAMRKDDCSWHPCQVHFSPDDAALVIEYGNNGSQDTLVSEKEALMRIRVRSLPLQDGDCIHIKPGEHVVVNRNSQPEGGFFDAEVEKVLRVRHSKRTQCRCTFMIRWLHQDLNGGSLTVPSSSVMRLANKSINNHPTISAFMDEMLLCNSNFSSMSPQLTVVNAIDLEFHDLLEKQIEGIRNSVHCSKKKIRNEILGLEANTNEQIKGTDIFVPDVREPEQISTDMSHLRRSNWSQEVSQIAEVNNSSSPVIPSPSTAELPDNRSPLNPLAARAALASMMSKLPQSLEISLNEEERKGLTDEEGKALKSTILAHYSSSGIDDFFDKLSSETEVTTKPIKIVKKPLFSGHSKAEGSDFSTNVTHPRQDKMNPATGTRLTRATVKKVKGIPDDNIERSSRIDGNKLSTATNRRFTRSALCAEGERETVETISVVEKHMSTRCEEYITSDHKVKADGSHTSEDEKTLFTTPLPVAENDSKSNARRKILSKMEEGNKGIGIEGTTCTVDTKNSSNMRRLTRSMQNKEATNIKTGTTKESGDDEFPKNEALSGGTDGILDVKMLKTTKAINSPFSADISLSPAEGNKKRAMSGGAKTRENTDSKFINASVDLLLTEQRNKKRNMSGGASATQDSEGNVTSDGGRSYGSKKKSLDLKKQKVRSSPRFLSKT</sequence>
<accession>A0ACB9FP94</accession>
<evidence type="ECO:0000313" key="2">
    <source>
        <dbReference type="Proteomes" id="UP001055879"/>
    </source>
</evidence>
<gene>
    <name evidence="1" type="ORF">L6452_03841</name>
</gene>
<proteinExistence type="predicted"/>
<evidence type="ECO:0000313" key="1">
    <source>
        <dbReference type="EMBL" id="KAI3772651.1"/>
    </source>
</evidence>
<organism evidence="1 2">
    <name type="scientific">Arctium lappa</name>
    <name type="common">Greater burdock</name>
    <name type="synonym">Lappa major</name>
    <dbReference type="NCBI Taxonomy" id="4217"/>
    <lineage>
        <taxon>Eukaryota</taxon>
        <taxon>Viridiplantae</taxon>
        <taxon>Streptophyta</taxon>
        <taxon>Embryophyta</taxon>
        <taxon>Tracheophyta</taxon>
        <taxon>Spermatophyta</taxon>
        <taxon>Magnoliopsida</taxon>
        <taxon>eudicotyledons</taxon>
        <taxon>Gunneridae</taxon>
        <taxon>Pentapetalae</taxon>
        <taxon>asterids</taxon>
        <taxon>campanulids</taxon>
        <taxon>Asterales</taxon>
        <taxon>Asteraceae</taxon>
        <taxon>Carduoideae</taxon>
        <taxon>Cardueae</taxon>
        <taxon>Arctiinae</taxon>
        <taxon>Arctium</taxon>
    </lineage>
</organism>
<protein>
    <submittedName>
        <fullName evidence="1">Uncharacterized protein</fullName>
    </submittedName>
</protein>
<reference evidence="1 2" key="2">
    <citation type="journal article" date="2022" name="Mol. Ecol. Resour.">
        <title>The genomes of chicory, endive, great burdock and yacon provide insights into Asteraceae paleo-polyploidization history and plant inulin production.</title>
        <authorList>
            <person name="Fan W."/>
            <person name="Wang S."/>
            <person name="Wang H."/>
            <person name="Wang A."/>
            <person name="Jiang F."/>
            <person name="Liu H."/>
            <person name="Zhao H."/>
            <person name="Xu D."/>
            <person name="Zhang Y."/>
        </authorList>
    </citation>
    <scope>NUCLEOTIDE SEQUENCE [LARGE SCALE GENOMIC DNA]</scope>
    <source>
        <strain evidence="2">cv. Niubang</strain>
    </source>
</reference>
<reference evidence="2" key="1">
    <citation type="journal article" date="2022" name="Mol. Ecol. Resour.">
        <title>The genomes of chicory, endive, great burdock and yacon provide insights into Asteraceae palaeo-polyploidization history and plant inulin production.</title>
        <authorList>
            <person name="Fan W."/>
            <person name="Wang S."/>
            <person name="Wang H."/>
            <person name="Wang A."/>
            <person name="Jiang F."/>
            <person name="Liu H."/>
            <person name="Zhao H."/>
            <person name="Xu D."/>
            <person name="Zhang Y."/>
        </authorList>
    </citation>
    <scope>NUCLEOTIDE SEQUENCE [LARGE SCALE GENOMIC DNA]</scope>
    <source>
        <strain evidence="2">cv. Niubang</strain>
    </source>
</reference>
<dbReference type="EMBL" id="CM042047">
    <property type="protein sequence ID" value="KAI3772651.1"/>
    <property type="molecule type" value="Genomic_DNA"/>
</dbReference>
<dbReference type="Proteomes" id="UP001055879">
    <property type="component" value="Linkage Group LG01"/>
</dbReference>
<comment type="caution">
    <text evidence="1">The sequence shown here is derived from an EMBL/GenBank/DDBJ whole genome shotgun (WGS) entry which is preliminary data.</text>
</comment>
<name>A0ACB9FP94_ARCLA</name>
<keyword evidence="2" id="KW-1185">Reference proteome</keyword>